<evidence type="ECO:0000256" key="5">
    <source>
        <dbReference type="ARBA" id="ARBA00023136"/>
    </source>
</evidence>
<dbReference type="InterPro" id="IPR057336">
    <property type="entry name" value="GerAC_N"/>
</dbReference>
<keyword evidence="4" id="KW-0732">Signal</keyword>
<dbReference type="InterPro" id="IPR008844">
    <property type="entry name" value="Spore_GerAC-like"/>
</dbReference>
<comment type="similarity">
    <text evidence="2">Belongs to the GerABKC lipoprotein family.</text>
</comment>
<dbReference type="PANTHER" id="PTHR35789">
    <property type="entry name" value="SPORE GERMINATION PROTEIN B3"/>
    <property type="match status" value="1"/>
</dbReference>
<dbReference type="InterPro" id="IPR038501">
    <property type="entry name" value="Spore_GerAC_C_sf"/>
</dbReference>
<keyword evidence="7" id="KW-0449">Lipoprotein</keyword>
<dbReference type="OrthoDB" id="2380468at2"/>
<dbReference type="Pfam" id="PF25198">
    <property type="entry name" value="Spore_GerAC_N"/>
    <property type="match status" value="1"/>
</dbReference>
<name>A0A268F086_9BACL</name>
<keyword evidence="5" id="KW-0472">Membrane</keyword>
<dbReference type="Gene3D" id="3.30.300.210">
    <property type="entry name" value="Nutrient germinant receptor protein C, domain 3"/>
    <property type="match status" value="1"/>
</dbReference>
<reference evidence="10 11" key="1">
    <citation type="submission" date="2017-07" db="EMBL/GenBank/DDBJ databases">
        <title>Isolation and whole genome analysis of endospore-forming bacteria from heroin.</title>
        <authorList>
            <person name="Kalinowski J."/>
            <person name="Ahrens B."/>
            <person name="Al-Dilaimi A."/>
            <person name="Winkler A."/>
            <person name="Wibberg D."/>
            <person name="Schleenbecker U."/>
            <person name="Ruckert C."/>
            <person name="Wolfel R."/>
            <person name="Grass G."/>
        </authorList>
    </citation>
    <scope>NUCLEOTIDE SEQUENCE [LARGE SCALE GENOMIC DNA]</scope>
    <source>
        <strain evidence="10 11">7537-G1</strain>
    </source>
</reference>
<dbReference type="Proteomes" id="UP000215596">
    <property type="component" value="Unassembled WGS sequence"/>
</dbReference>
<keyword evidence="6" id="KW-0564">Palmitate</keyword>
<dbReference type="GO" id="GO:0009847">
    <property type="term" value="P:spore germination"/>
    <property type="evidence" value="ECO:0007669"/>
    <property type="project" value="InterPro"/>
</dbReference>
<comment type="caution">
    <text evidence="10">The sequence shown here is derived from an EMBL/GenBank/DDBJ whole genome shotgun (WGS) entry which is preliminary data.</text>
</comment>
<comment type="subcellular location">
    <subcellularLocation>
        <location evidence="1">Membrane</location>
        <topology evidence="1">Lipid-anchor</topology>
    </subcellularLocation>
</comment>
<evidence type="ECO:0000256" key="6">
    <source>
        <dbReference type="ARBA" id="ARBA00023139"/>
    </source>
</evidence>
<organism evidence="10 11">
    <name type="scientific">Paenibacillus campinasensis</name>
    <dbReference type="NCBI Taxonomy" id="66347"/>
    <lineage>
        <taxon>Bacteria</taxon>
        <taxon>Bacillati</taxon>
        <taxon>Bacillota</taxon>
        <taxon>Bacilli</taxon>
        <taxon>Bacillales</taxon>
        <taxon>Paenibacillaceae</taxon>
        <taxon>Paenibacillus</taxon>
    </lineage>
</organism>
<evidence type="ECO:0008006" key="12">
    <source>
        <dbReference type="Google" id="ProtNLM"/>
    </source>
</evidence>
<dbReference type="PANTHER" id="PTHR35789:SF1">
    <property type="entry name" value="SPORE GERMINATION PROTEIN B3"/>
    <property type="match status" value="1"/>
</dbReference>
<dbReference type="EMBL" id="NPBY01000016">
    <property type="protein sequence ID" value="PAD78782.1"/>
    <property type="molecule type" value="Genomic_DNA"/>
</dbReference>
<evidence type="ECO:0000256" key="4">
    <source>
        <dbReference type="ARBA" id="ARBA00022729"/>
    </source>
</evidence>
<evidence type="ECO:0000313" key="10">
    <source>
        <dbReference type="EMBL" id="PAD78782.1"/>
    </source>
</evidence>
<evidence type="ECO:0000256" key="1">
    <source>
        <dbReference type="ARBA" id="ARBA00004635"/>
    </source>
</evidence>
<dbReference type="RefSeq" id="WP_095264055.1">
    <property type="nucleotide sequence ID" value="NZ_NPBY01000016.1"/>
</dbReference>
<evidence type="ECO:0000259" key="9">
    <source>
        <dbReference type="Pfam" id="PF25198"/>
    </source>
</evidence>
<dbReference type="GO" id="GO:0016020">
    <property type="term" value="C:membrane"/>
    <property type="evidence" value="ECO:0007669"/>
    <property type="project" value="UniProtKB-SubCell"/>
</dbReference>
<evidence type="ECO:0000256" key="7">
    <source>
        <dbReference type="ARBA" id="ARBA00023288"/>
    </source>
</evidence>
<gene>
    <name evidence="10" type="ORF">CHH67_05730</name>
</gene>
<evidence type="ECO:0000256" key="3">
    <source>
        <dbReference type="ARBA" id="ARBA00022544"/>
    </source>
</evidence>
<proteinExistence type="inferred from homology"/>
<evidence type="ECO:0000313" key="11">
    <source>
        <dbReference type="Proteomes" id="UP000215596"/>
    </source>
</evidence>
<dbReference type="AlphaFoldDB" id="A0A268F086"/>
<protein>
    <recommendedName>
        <fullName evidence="12">Ger(X)C family spore germination protein</fullName>
    </recommendedName>
</protein>
<dbReference type="InterPro" id="IPR046953">
    <property type="entry name" value="Spore_GerAC-like_C"/>
</dbReference>
<dbReference type="Pfam" id="PF05504">
    <property type="entry name" value="Spore_GerAC"/>
    <property type="match status" value="1"/>
</dbReference>
<evidence type="ECO:0000256" key="2">
    <source>
        <dbReference type="ARBA" id="ARBA00007886"/>
    </source>
</evidence>
<sequence length="384" mass="44582">MKVWKIYVKLQLAIFLLLLLAGCWDHREITFSKYATSIGIDYKEDEYILYAQMLNFGNIGKLEGQSLEKKPIVIGTARGKTLTDAVFMLYRSEQIPVFWGHVTSVVFTKEALQRVNFLELSDSLSRYYAIRYNVWAYGTESSIEELFNLSPFFGMSPFESILMSPLDTYRQYSDIRPIYMFRFIANYLEPGRTAGLPQLTTNRTTWMEGGKESTQMMLGGEYFFHESQYKGKLGYEEGCGKRYLDKKMNRVPLTIYQGQEPVMTLVLHVQDYKVNHTVKNGNVIYDLKLTVKGLIDEMGENVTHSFIKNEIIKKMKKEIQSTFDKGLEISADVYNLNDTVYRYDHKTWQTYLKGKPPETTMQLGKIDIDVVIINSGKYKNRKNE</sequence>
<keyword evidence="3" id="KW-0309">Germination</keyword>
<dbReference type="PROSITE" id="PS51257">
    <property type="entry name" value="PROKAR_LIPOPROTEIN"/>
    <property type="match status" value="1"/>
</dbReference>
<feature type="domain" description="Spore germination protein N-terminal" evidence="9">
    <location>
        <begin position="25"/>
        <end position="200"/>
    </location>
</feature>
<accession>A0A268F086</accession>
<feature type="domain" description="Spore germination GerAC-like C-terminal" evidence="8">
    <location>
        <begin position="223"/>
        <end position="354"/>
    </location>
</feature>
<evidence type="ECO:0000259" key="8">
    <source>
        <dbReference type="Pfam" id="PF05504"/>
    </source>
</evidence>
<dbReference type="NCBIfam" id="TIGR02887">
    <property type="entry name" value="spore_ger_x_C"/>
    <property type="match status" value="1"/>
</dbReference>